<sequence>MGQLHCRQQQERLLTEVSCYGQMLRCCLFSLETFQKLQKAKEILTNEESRARYDHWRRSQMSMPFQQWETLSDSVKMSMHWAVKSKKDLMLVESGQTHSSNIENEEWEEQREVKKEEMASTTEKMEQKESESQGKSNSPQNPDSSSLSDVNSWHFRFRWSGDAPSELLRKFRNYEI</sequence>
<dbReference type="FunCoup" id="L9KSU2">
    <property type="interactions" value="628"/>
</dbReference>
<accession>L9KSU2</accession>
<dbReference type="PANTHER" id="PTHR44500">
    <property type="entry name" value="DNAJ HOMOLOG SUBFAMILY C MEMBER 12"/>
    <property type="match status" value="1"/>
</dbReference>
<evidence type="ECO:0000256" key="1">
    <source>
        <dbReference type="ARBA" id="ARBA00023186"/>
    </source>
</evidence>
<dbReference type="Gene3D" id="1.10.287.110">
    <property type="entry name" value="DnaJ domain"/>
    <property type="match status" value="1"/>
</dbReference>
<dbReference type="EMBL" id="KB320677">
    <property type="protein sequence ID" value="ELW65758.1"/>
    <property type="molecule type" value="Genomic_DNA"/>
</dbReference>
<dbReference type="AlphaFoldDB" id="L9KSU2"/>
<dbReference type="InParanoid" id="L9KSU2"/>
<feature type="region of interest" description="Disordered" evidence="2">
    <location>
        <begin position="95"/>
        <end position="148"/>
    </location>
</feature>
<gene>
    <name evidence="3" type="ORF">TREES_T100015968</name>
</gene>
<dbReference type="InterPro" id="IPR036869">
    <property type="entry name" value="J_dom_sf"/>
</dbReference>
<feature type="compositionally biased region" description="Basic and acidic residues" evidence="2">
    <location>
        <begin position="110"/>
        <end position="132"/>
    </location>
</feature>
<proteinExistence type="predicted"/>
<dbReference type="Proteomes" id="UP000011518">
    <property type="component" value="Unassembled WGS sequence"/>
</dbReference>
<protein>
    <submittedName>
        <fullName evidence="3">DnaJ like protein subfamily C member 12</fullName>
    </submittedName>
</protein>
<evidence type="ECO:0000313" key="4">
    <source>
        <dbReference type="Proteomes" id="UP000011518"/>
    </source>
</evidence>
<dbReference type="InterPro" id="IPR029827">
    <property type="entry name" value="JDP1-like"/>
</dbReference>
<keyword evidence="1" id="KW-0143">Chaperone</keyword>
<reference evidence="4" key="1">
    <citation type="submission" date="2012-07" db="EMBL/GenBank/DDBJ databases">
        <title>Genome of the Chinese tree shrew, a rising model animal genetically related to primates.</title>
        <authorList>
            <person name="Zhang G."/>
            <person name="Fan Y."/>
            <person name="Yao Y."/>
            <person name="Huang Z."/>
        </authorList>
    </citation>
    <scope>NUCLEOTIDE SEQUENCE [LARGE SCALE GENOMIC DNA]</scope>
</reference>
<name>L9KSU2_TUPCH</name>
<evidence type="ECO:0000256" key="2">
    <source>
        <dbReference type="SAM" id="MobiDB-lite"/>
    </source>
</evidence>
<keyword evidence="4" id="KW-1185">Reference proteome</keyword>
<dbReference type="eggNOG" id="KOG0691">
    <property type="taxonomic scope" value="Eukaryota"/>
</dbReference>
<organism evidence="3 4">
    <name type="scientific">Tupaia chinensis</name>
    <name type="common">Chinese tree shrew</name>
    <name type="synonym">Tupaia belangeri chinensis</name>
    <dbReference type="NCBI Taxonomy" id="246437"/>
    <lineage>
        <taxon>Eukaryota</taxon>
        <taxon>Metazoa</taxon>
        <taxon>Chordata</taxon>
        <taxon>Craniata</taxon>
        <taxon>Vertebrata</taxon>
        <taxon>Euteleostomi</taxon>
        <taxon>Mammalia</taxon>
        <taxon>Eutheria</taxon>
        <taxon>Euarchontoglires</taxon>
        <taxon>Scandentia</taxon>
        <taxon>Tupaiidae</taxon>
        <taxon>Tupaia</taxon>
    </lineage>
</organism>
<dbReference type="PANTHER" id="PTHR44500:SF1">
    <property type="entry name" value="DNAJ HOMOLOG SUBFAMILY C MEMBER 12"/>
    <property type="match status" value="1"/>
</dbReference>
<evidence type="ECO:0000313" key="3">
    <source>
        <dbReference type="EMBL" id="ELW65758.1"/>
    </source>
</evidence>
<feature type="compositionally biased region" description="Polar residues" evidence="2">
    <location>
        <begin position="133"/>
        <end position="148"/>
    </location>
</feature>
<dbReference type="GO" id="GO:0005737">
    <property type="term" value="C:cytoplasm"/>
    <property type="evidence" value="ECO:0007669"/>
    <property type="project" value="TreeGrafter"/>
</dbReference>
<reference evidence="4" key="2">
    <citation type="journal article" date="2013" name="Nat. Commun.">
        <title>Genome of the Chinese tree shrew.</title>
        <authorList>
            <person name="Fan Y."/>
            <person name="Huang Z.Y."/>
            <person name="Cao C.C."/>
            <person name="Chen C.S."/>
            <person name="Chen Y.X."/>
            <person name="Fan D.D."/>
            <person name="He J."/>
            <person name="Hou H.L."/>
            <person name="Hu L."/>
            <person name="Hu X.T."/>
            <person name="Jiang X.T."/>
            <person name="Lai R."/>
            <person name="Lang Y.S."/>
            <person name="Liang B."/>
            <person name="Liao S.G."/>
            <person name="Mu D."/>
            <person name="Ma Y.Y."/>
            <person name="Niu Y.Y."/>
            <person name="Sun X.Q."/>
            <person name="Xia J.Q."/>
            <person name="Xiao J."/>
            <person name="Xiong Z.Q."/>
            <person name="Xu L."/>
            <person name="Yang L."/>
            <person name="Zhang Y."/>
            <person name="Zhao W."/>
            <person name="Zhao X.D."/>
            <person name="Zheng Y.T."/>
            <person name="Zhou J.M."/>
            <person name="Zhu Y.B."/>
            <person name="Zhang G.J."/>
            <person name="Wang J."/>
            <person name="Yao Y.G."/>
        </authorList>
    </citation>
    <scope>NUCLEOTIDE SEQUENCE [LARGE SCALE GENOMIC DNA]</scope>
</reference>
<dbReference type="SUPFAM" id="SSF46565">
    <property type="entry name" value="Chaperone J-domain"/>
    <property type="match status" value="1"/>
</dbReference>
<dbReference type="STRING" id="246437.L9KSU2"/>